<feature type="compositionally biased region" description="Basic and acidic residues" evidence="1">
    <location>
        <begin position="191"/>
        <end position="202"/>
    </location>
</feature>
<evidence type="ECO:0000256" key="1">
    <source>
        <dbReference type="SAM" id="MobiDB-lite"/>
    </source>
</evidence>
<gene>
    <name evidence="2" type="ORF">NW755_005405</name>
</gene>
<evidence type="ECO:0000313" key="3">
    <source>
        <dbReference type="Proteomes" id="UP001152087"/>
    </source>
</evidence>
<dbReference type="Proteomes" id="UP001152087">
    <property type="component" value="Unassembled WGS sequence"/>
</dbReference>
<keyword evidence="3" id="KW-1185">Reference proteome</keyword>
<dbReference type="AlphaFoldDB" id="A0A9W8RB17"/>
<protein>
    <submittedName>
        <fullName evidence="2">Uncharacterized protein</fullName>
    </submittedName>
</protein>
<sequence length="366" mass="40419">MSSEPSDTAEAGHSDSAPKAPKTSSKASPATDILKALRKEEKRIIRCILPEAKKHPELYEKVIAKIRSSKISQPKRWRESGFIRNFIGWLALTNKGARPELEDAVAVLAIFDCYSSNAPSNFRTALASHGLREWAIRELKDRLASTEQGSPKTPRTPPKPPKVKQETILPSIEFDQIAPRASSTGAQGLKRQADDLPTEHPPKRTVSKAKHEALAARVARIDEAVTTRLPIISSRNFGTQTSPPPTETTMKLISSIAEQQGKHNRVLAEHSRVLCEQGRALVNLPSTIREIVRQEIQRTVAPVSSDSSIFQRSQTHGQSYTVIANQPAPSYTFDTTSDFQMVEAPQGRAAGSRFNTRFLQPGVFDF</sequence>
<dbReference type="EMBL" id="JAOQAV010000011">
    <property type="protein sequence ID" value="KAJ4190263.1"/>
    <property type="molecule type" value="Genomic_DNA"/>
</dbReference>
<organism evidence="2 3">
    <name type="scientific">Fusarium falciforme</name>
    <dbReference type="NCBI Taxonomy" id="195108"/>
    <lineage>
        <taxon>Eukaryota</taxon>
        <taxon>Fungi</taxon>
        <taxon>Dikarya</taxon>
        <taxon>Ascomycota</taxon>
        <taxon>Pezizomycotina</taxon>
        <taxon>Sordariomycetes</taxon>
        <taxon>Hypocreomycetidae</taxon>
        <taxon>Hypocreales</taxon>
        <taxon>Nectriaceae</taxon>
        <taxon>Fusarium</taxon>
        <taxon>Fusarium solani species complex</taxon>
    </lineage>
</organism>
<feature type="region of interest" description="Disordered" evidence="1">
    <location>
        <begin position="1"/>
        <end position="32"/>
    </location>
</feature>
<feature type="region of interest" description="Disordered" evidence="1">
    <location>
        <begin position="143"/>
        <end position="210"/>
    </location>
</feature>
<evidence type="ECO:0000313" key="2">
    <source>
        <dbReference type="EMBL" id="KAJ4190263.1"/>
    </source>
</evidence>
<proteinExistence type="predicted"/>
<comment type="caution">
    <text evidence="2">The sequence shown here is derived from an EMBL/GenBank/DDBJ whole genome shotgun (WGS) entry which is preliminary data.</text>
</comment>
<name>A0A9W8RB17_9HYPO</name>
<reference evidence="2" key="1">
    <citation type="submission" date="2022-09" db="EMBL/GenBank/DDBJ databases">
        <title>Fusarium specimens isolated from Avocado Roots.</title>
        <authorList>
            <person name="Stajich J."/>
            <person name="Roper C."/>
            <person name="Heimlech-Rivalta G."/>
        </authorList>
    </citation>
    <scope>NUCLEOTIDE SEQUENCE</scope>
    <source>
        <strain evidence="2">A02</strain>
    </source>
</reference>
<accession>A0A9W8RB17</accession>